<evidence type="ECO:0000313" key="1">
    <source>
        <dbReference type="EMBL" id="TFK66936.1"/>
    </source>
</evidence>
<organism evidence="1 2">
    <name type="scientific">Pluteus cervinus</name>
    <dbReference type="NCBI Taxonomy" id="181527"/>
    <lineage>
        <taxon>Eukaryota</taxon>
        <taxon>Fungi</taxon>
        <taxon>Dikarya</taxon>
        <taxon>Basidiomycota</taxon>
        <taxon>Agaricomycotina</taxon>
        <taxon>Agaricomycetes</taxon>
        <taxon>Agaricomycetidae</taxon>
        <taxon>Agaricales</taxon>
        <taxon>Pluteineae</taxon>
        <taxon>Pluteaceae</taxon>
        <taxon>Pluteus</taxon>
    </lineage>
</organism>
<reference evidence="1 2" key="1">
    <citation type="journal article" date="2019" name="Nat. Ecol. Evol.">
        <title>Megaphylogeny resolves global patterns of mushroom evolution.</title>
        <authorList>
            <person name="Varga T."/>
            <person name="Krizsan K."/>
            <person name="Foldi C."/>
            <person name="Dima B."/>
            <person name="Sanchez-Garcia M."/>
            <person name="Sanchez-Ramirez S."/>
            <person name="Szollosi G.J."/>
            <person name="Szarkandi J.G."/>
            <person name="Papp V."/>
            <person name="Albert L."/>
            <person name="Andreopoulos W."/>
            <person name="Angelini C."/>
            <person name="Antonin V."/>
            <person name="Barry K.W."/>
            <person name="Bougher N.L."/>
            <person name="Buchanan P."/>
            <person name="Buyck B."/>
            <person name="Bense V."/>
            <person name="Catcheside P."/>
            <person name="Chovatia M."/>
            <person name="Cooper J."/>
            <person name="Damon W."/>
            <person name="Desjardin D."/>
            <person name="Finy P."/>
            <person name="Geml J."/>
            <person name="Haridas S."/>
            <person name="Hughes K."/>
            <person name="Justo A."/>
            <person name="Karasinski D."/>
            <person name="Kautmanova I."/>
            <person name="Kiss B."/>
            <person name="Kocsube S."/>
            <person name="Kotiranta H."/>
            <person name="LaButti K.M."/>
            <person name="Lechner B.E."/>
            <person name="Liimatainen K."/>
            <person name="Lipzen A."/>
            <person name="Lukacs Z."/>
            <person name="Mihaltcheva S."/>
            <person name="Morgado L.N."/>
            <person name="Niskanen T."/>
            <person name="Noordeloos M.E."/>
            <person name="Ohm R.A."/>
            <person name="Ortiz-Santana B."/>
            <person name="Ovrebo C."/>
            <person name="Racz N."/>
            <person name="Riley R."/>
            <person name="Savchenko A."/>
            <person name="Shiryaev A."/>
            <person name="Soop K."/>
            <person name="Spirin V."/>
            <person name="Szebenyi C."/>
            <person name="Tomsovsky M."/>
            <person name="Tulloss R.E."/>
            <person name="Uehling J."/>
            <person name="Grigoriev I.V."/>
            <person name="Vagvolgyi C."/>
            <person name="Papp T."/>
            <person name="Martin F.M."/>
            <person name="Miettinen O."/>
            <person name="Hibbett D.S."/>
            <person name="Nagy L.G."/>
        </authorList>
    </citation>
    <scope>NUCLEOTIDE SEQUENCE [LARGE SCALE GENOMIC DNA]</scope>
    <source>
        <strain evidence="1 2">NL-1719</strain>
    </source>
</reference>
<proteinExistence type="predicted"/>
<gene>
    <name evidence="1" type="ORF">BDN72DRAFT_822925</name>
</gene>
<accession>A0ACD3AMJ2</accession>
<name>A0ACD3AMJ2_9AGAR</name>
<protein>
    <submittedName>
        <fullName evidence="1">Uncharacterized protein</fullName>
    </submittedName>
</protein>
<sequence>MFSYCRGCCNTFVSSHFRDHLRKSSHPECQAILVELNNAIFNAPLPTAPNHATSASSSQTATSTTPPPDGGEPSDGPISPIPVEVSGDLFGSYMDIDDTENIGRDGTGDNAQPDLRHDIEADSDDEDLEQAADEAELEISSEPEHAGRPPQPPGASTSFQPDHDAADIPSLADSEAPIPPQTPPSDRFPSYPSVVLQYQNPAAAVHSTKMHDQRRYQGSLSDSDSRYAPFSSRMEWDIARCAKSQPAGSAVFSELLAIPGVVDALGLSFRSMAELNDIIDKSLPGRPAFQREEIEIGGEIFEVYFRDVMACVEALYSDPVFAPYLLLAPERHFMDESMENRAYYEVNTGEWWWSTQVQLDSDVGPGRTIIPLIFSSDKTQLTLFGDTTVYPLYMTLGNIAKEIRHCPSLRAYVLIGYLPTSKLAHIKTKASRRRCVANLYHACLGKILKPTIKPGRRGKVMPSGDGVRRRCHPIHAIFSGDYPEQLLATGVPKDKCAQCPAGKAGFCSHQPVEQPFRELGPILEALHTVDDDAGSNYREVCKTYGVKPIIDPFWKDLPYANIYQSITPDVLHQLHQGLVKHIVKWLIEAFGPAELDARCRRLPPNHHIRLFMQGISPLSRVTGREHGQMCQFLLGLVIDIPHPQFRATFRIVATLRALLDFIQLAQFPFHTTKTLKALGDALQRFHEHKQHYVRSIKLFGTTDNYNTQFTERLHIDSAKIAYRASNRKEALMQMTKWLERQEKMTRHEKYIAWRIQGCPLPKRIKWPPMSFVHSPQMKLAKYPSVWAVSLDDLESVYGAKLFFASLARYVIPQNNPNITRRDLEKEINYFKLPSMRFPIWHRIKFIQHKPLMNEDQTVDTIHVRPPRADKRGRPVPARFDTVIVRIREDNDGSIYSYRVAQVRAVFSLTPAMIAQSLRKAHKQGITCPSHLAYVEWFSPFPRQPDASHRMYKITRSYAADGIRLVSTIPVSDILCSVHLLPKFGADAPREWLSSNVLEKCDQFFVNPFTSSHVFRLLM</sequence>
<evidence type="ECO:0000313" key="2">
    <source>
        <dbReference type="Proteomes" id="UP000308600"/>
    </source>
</evidence>
<dbReference type="Proteomes" id="UP000308600">
    <property type="component" value="Unassembled WGS sequence"/>
</dbReference>
<dbReference type="EMBL" id="ML208390">
    <property type="protein sequence ID" value="TFK66936.1"/>
    <property type="molecule type" value="Genomic_DNA"/>
</dbReference>
<keyword evidence="2" id="KW-1185">Reference proteome</keyword>